<dbReference type="RefSeq" id="WP_031563900.1">
    <property type="nucleotide sequence ID" value="NZ_CAAAIS010000002.1"/>
</dbReference>
<proteinExistence type="predicted"/>
<dbReference type="STRING" id="1122170.GCA_000701265_02875"/>
<evidence type="ECO:0000256" key="2">
    <source>
        <dbReference type="SAM" id="SignalP"/>
    </source>
</evidence>
<evidence type="ECO:0000256" key="1">
    <source>
        <dbReference type="SAM" id="MobiDB-lite"/>
    </source>
</evidence>
<accession>A0A378LRQ9</accession>
<feature type="chain" id="PRO_5016738540" evidence="2">
    <location>
        <begin position="23"/>
        <end position="129"/>
    </location>
</feature>
<organism evidence="3 4">
    <name type="scientific">Legionella wadsworthii</name>
    <dbReference type="NCBI Taxonomy" id="28088"/>
    <lineage>
        <taxon>Bacteria</taxon>
        <taxon>Pseudomonadati</taxon>
        <taxon>Pseudomonadota</taxon>
        <taxon>Gammaproteobacteria</taxon>
        <taxon>Legionellales</taxon>
        <taxon>Legionellaceae</taxon>
        <taxon>Legionella</taxon>
    </lineage>
</organism>
<reference evidence="3 4" key="1">
    <citation type="submission" date="2018-06" db="EMBL/GenBank/DDBJ databases">
        <authorList>
            <consortium name="Pathogen Informatics"/>
            <person name="Doyle S."/>
        </authorList>
    </citation>
    <scope>NUCLEOTIDE SEQUENCE [LARGE SCALE GENOMIC DNA]</scope>
    <source>
        <strain evidence="3 4">NCTC11532</strain>
    </source>
</reference>
<name>A0A378LRQ9_9GAMM</name>
<evidence type="ECO:0000313" key="3">
    <source>
        <dbReference type="EMBL" id="STY28538.1"/>
    </source>
</evidence>
<feature type="compositionally biased region" description="Low complexity" evidence="1">
    <location>
        <begin position="37"/>
        <end position="61"/>
    </location>
</feature>
<evidence type="ECO:0000313" key="4">
    <source>
        <dbReference type="Proteomes" id="UP000255297"/>
    </source>
</evidence>
<gene>
    <name evidence="3" type="ORF">NCTC11532_00713</name>
</gene>
<keyword evidence="4" id="KW-1185">Reference proteome</keyword>
<protein>
    <submittedName>
        <fullName evidence="3">Uncharacterized protein</fullName>
    </submittedName>
</protein>
<keyword evidence="2" id="KW-0732">Signal</keyword>
<feature type="region of interest" description="Disordered" evidence="1">
    <location>
        <begin position="27"/>
        <end position="67"/>
    </location>
</feature>
<feature type="compositionally biased region" description="Polar residues" evidence="1">
    <location>
        <begin position="27"/>
        <end position="36"/>
    </location>
</feature>
<dbReference type="AlphaFoldDB" id="A0A378LRQ9"/>
<dbReference type="Proteomes" id="UP000255297">
    <property type="component" value="Unassembled WGS sequence"/>
</dbReference>
<feature type="signal peptide" evidence="2">
    <location>
        <begin position="1"/>
        <end position="22"/>
    </location>
</feature>
<dbReference type="EMBL" id="UGPB01000001">
    <property type="protein sequence ID" value="STY28538.1"/>
    <property type="molecule type" value="Genomic_DNA"/>
</dbReference>
<sequence length="129" mass="13172">MKGIVKSIVLSGIFVLSTYAMADNATSNPSSINNAGSTPATNNTSTTMSTPSATSTDTNTTGAQSNTTNAGMWICTTNASSPDSGSAADQADKTMAKNAANGNSAFDFALKNCRDCTKITCELQTQPAQ</sequence>
<dbReference type="OrthoDB" id="5653228at2"/>